<comment type="similarity">
    <text evidence="2">Belongs to the GTP-binding SRP family.</text>
</comment>
<dbReference type="EMBL" id="JACRSX010000015">
    <property type="protein sequence ID" value="MBC8563055.1"/>
    <property type="molecule type" value="Genomic_DNA"/>
</dbReference>
<keyword evidence="10" id="KW-0472">Membrane</keyword>
<organism evidence="16 17">
    <name type="scientific">Jutongia huaianensis</name>
    <dbReference type="NCBI Taxonomy" id="2763668"/>
    <lineage>
        <taxon>Bacteria</taxon>
        <taxon>Bacillati</taxon>
        <taxon>Bacillota</taxon>
        <taxon>Clostridia</taxon>
        <taxon>Lachnospirales</taxon>
        <taxon>Lachnospiraceae</taxon>
        <taxon>Jutongia</taxon>
    </lineage>
</organism>
<evidence type="ECO:0000256" key="6">
    <source>
        <dbReference type="ARBA" id="ARBA00022741"/>
    </source>
</evidence>
<accession>A0ABR7N352</accession>
<evidence type="ECO:0000313" key="16">
    <source>
        <dbReference type="EMBL" id="MBC8563055.1"/>
    </source>
</evidence>
<dbReference type="Pfam" id="PF00448">
    <property type="entry name" value="SRP54"/>
    <property type="match status" value="1"/>
</dbReference>
<keyword evidence="11" id="KW-1006">Bacterial flagellum protein export</keyword>
<feature type="domain" description="SRP54-type proteins GTP-binding" evidence="15">
    <location>
        <begin position="220"/>
        <end position="413"/>
    </location>
</feature>
<evidence type="ECO:0000256" key="3">
    <source>
        <dbReference type="ARBA" id="ARBA00014919"/>
    </source>
</evidence>
<dbReference type="Gene3D" id="3.40.50.300">
    <property type="entry name" value="P-loop containing nucleotide triphosphate hydrolases"/>
    <property type="match status" value="1"/>
</dbReference>
<keyword evidence="16" id="KW-0282">Flagellum</keyword>
<feature type="domain" description="AAA+ ATPase" evidence="14">
    <location>
        <begin position="219"/>
        <end position="386"/>
    </location>
</feature>
<keyword evidence="16" id="KW-0966">Cell projection</keyword>
<dbReference type="NCBIfam" id="TIGR03499">
    <property type="entry name" value="FlhF"/>
    <property type="match status" value="1"/>
</dbReference>
<gene>
    <name evidence="16" type="primary">flhF</name>
    <name evidence="16" type="ORF">H8704_10525</name>
</gene>
<keyword evidence="8" id="KW-0653">Protein transport</keyword>
<evidence type="ECO:0000256" key="4">
    <source>
        <dbReference type="ARBA" id="ARBA00022448"/>
    </source>
</evidence>
<comment type="subcellular location">
    <subcellularLocation>
        <location evidence="1">Cell membrane</location>
        <topology evidence="1">Peripheral membrane protein</topology>
        <orientation evidence="1">Cytoplasmic side</orientation>
    </subcellularLocation>
</comment>
<evidence type="ECO:0000313" key="17">
    <source>
        <dbReference type="Proteomes" id="UP000606193"/>
    </source>
</evidence>
<dbReference type="PANTHER" id="PTHR43134">
    <property type="entry name" value="SIGNAL RECOGNITION PARTICLE RECEPTOR SUBUNIT ALPHA"/>
    <property type="match status" value="1"/>
</dbReference>
<keyword evidence="7" id="KW-1005">Bacterial flagellum biogenesis</keyword>
<dbReference type="Proteomes" id="UP000606193">
    <property type="component" value="Unassembled WGS sequence"/>
</dbReference>
<dbReference type="InterPro" id="IPR027417">
    <property type="entry name" value="P-loop_NTPase"/>
</dbReference>
<evidence type="ECO:0000256" key="11">
    <source>
        <dbReference type="ARBA" id="ARBA00023225"/>
    </source>
</evidence>
<dbReference type="Gene3D" id="1.20.120.1380">
    <property type="entry name" value="Flagellar FlhF biosynthesis protein, N domain"/>
    <property type="match status" value="1"/>
</dbReference>
<keyword evidence="9" id="KW-0342">GTP-binding</keyword>
<comment type="caution">
    <text evidence="16">The sequence shown here is derived from an EMBL/GenBank/DDBJ whole genome shotgun (WGS) entry which is preliminary data.</text>
</comment>
<evidence type="ECO:0000256" key="8">
    <source>
        <dbReference type="ARBA" id="ARBA00022927"/>
    </source>
</evidence>
<keyword evidence="16" id="KW-0969">Cilium</keyword>
<evidence type="ECO:0000259" key="15">
    <source>
        <dbReference type="SMART" id="SM00962"/>
    </source>
</evidence>
<name>A0ABR7N352_9FIRM</name>
<proteinExistence type="inferred from homology"/>
<dbReference type="SMART" id="SM00962">
    <property type="entry name" value="SRP54"/>
    <property type="match status" value="1"/>
</dbReference>
<evidence type="ECO:0000256" key="12">
    <source>
        <dbReference type="ARBA" id="ARBA00025337"/>
    </source>
</evidence>
<dbReference type="SUPFAM" id="SSF52540">
    <property type="entry name" value="P-loop containing nucleoside triphosphate hydrolases"/>
    <property type="match status" value="1"/>
</dbReference>
<sequence>MVIKKYIAKTEEAATALAREELGKDVVIMNVKKNIPKGIAKFFRKESVEVTAAVDEVVTDSASKEMPDFSKLQEAMQGEIKPAPDSKAAKAEAARAVLAERNQVILEEEPEEEIPSENNAIEQKLSDLQKLLEKQVMTEPEKKEEKEEQLPDKNKAYIRLIRSQMENNEVEETYIEQILEEIEGSLKKDTSLDNILSGVYQKIVLKIGRPRLIDLHAKKKKYVFFIGPTGVGKTTTIAKIASMLKLSGKVKVALVTSDTYRIAAVEQLKTYANILGVPLKVVYSADEMENAMEELEEYDLVLIDTAGRSHNNKEQKEDIHRLLETVPEEQREVFLVMSATTKYRDLVKISQSYSEITKYSLIFTKLDETDAIGNVFNIRMLTGAPLSYMTWGQNVPDDIGKVDAQKMAKQLLGGNN</sequence>
<evidence type="ECO:0000256" key="7">
    <source>
        <dbReference type="ARBA" id="ARBA00022795"/>
    </source>
</evidence>
<keyword evidence="4" id="KW-0813">Transport</keyword>
<protein>
    <recommendedName>
        <fullName evidence="3 13">Flagellar biosynthesis protein FlhF</fullName>
    </recommendedName>
</protein>
<dbReference type="InterPro" id="IPR047040">
    <property type="entry name" value="FlhF__GTPase_dom"/>
</dbReference>
<evidence type="ECO:0000256" key="10">
    <source>
        <dbReference type="ARBA" id="ARBA00023136"/>
    </source>
</evidence>
<evidence type="ECO:0000256" key="5">
    <source>
        <dbReference type="ARBA" id="ARBA00022475"/>
    </source>
</evidence>
<evidence type="ECO:0000256" key="2">
    <source>
        <dbReference type="ARBA" id="ARBA00008531"/>
    </source>
</evidence>
<evidence type="ECO:0000256" key="1">
    <source>
        <dbReference type="ARBA" id="ARBA00004413"/>
    </source>
</evidence>
<dbReference type="SMART" id="SM00382">
    <property type="entry name" value="AAA"/>
    <property type="match status" value="1"/>
</dbReference>
<evidence type="ECO:0000256" key="9">
    <source>
        <dbReference type="ARBA" id="ARBA00023134"/>
    </source>
</evidence>
<evidence type="ECO:0000259" key="14">
    <source>
        <dbReference type="SMART" id="SM00382"/>
    </source>
</evidence>
<comment type="function">
    <text evidence="12">Necessary for flagellar biosynthesis. May be involved in translocation of the flagellum.</text>
</comment>
<reference evidence="16 17" key="1">
    <citation type="submission" date="2020-08" db="EMBL/GenBank/DDBJ databases">
        <title>Genome public.</title>
        <authorList>
            <person name="Liu C."/>
            <person name="Sun Q."/>
        </authorList>
    </citation>
    <scope>NUCLEOTIDE SEQUENCE [LARGE SCALE GENOMIC DNA]</scope>
    <source>
        <strain evidence="16 17">NSJ-37</strain>
    </source>
</reference>
<keyword evidence="5" id="KW-1003">Cell membrane</keyword>
<keyword evidence="6" id="KW-0547">Nucleotide-binding</keyword>
<dbReference type="CDD" id="cd17873">
    <property type="entry name" value="FlhF"/>
    <property type="match status" value="1"/>
</dbReference>
<dbReference type="InterPro" id="IPR003593">
    <property type="entry name" value="AAA+_ATPase"/>
</dbReference>
<keyword evidence="17" id="KW-1185">Reference proteome</keyword>
<evidence type="ECO:0000256" key="13">
    <source>
        <dbReference type="NCBIfam" id="TIGR03499"/>
    </source>
</evidence>
<dbReference type="PANTHER" id="PTHR43134:SF3">
    <property type="entry name" value="FLAGELLAR BIOSYNTHESIS PROTEIN FLHF"/>
    <property type="match status" value="1"/>
</dbReference>
<dbReference type="InterPro" id="IPR020006">
    <property type="entry name" value="FlhF"/>
</dbReference>
<dbReference type="RefSeq" id="WP_118676229.1">
    <property type="nucleotide sequence ID" value="NZ_JACRSX010000015.1"/>
</dbReference>
<dbReference type="InterPro" id="IPR000897">
    <property type="entry name" value="SRP54_GTPase_dom"/>
</dbReference>